<evidence type="ECO:0000313" key="1">
    <source>
        <dbReference type="EMBL" id="AAC97851.1"/>
    </source>
</evidence>
<protein>
    <submittedName>
        <fullName evidence="1">Uncharacterized protein</fullName>
    </submittedName>
</protein>
<dbReference type="RefSeq" id="NP_048090.1">
    <property type="nucleotide sequence ID" value="NC_001993.1"/>
</dbReference>
<reference evidence="1 2" key="1">
    <citation type="journal article" date="1999" name="J. Virol.">
        <title>The genome of Melanoplus sanguinipes entomopoxvirus.</title>
        <authorList>
            <person name="Afonso C.L."/>
            <person name="Tulman E.R."/>
            <person name="Lu Z."/>
            <person name="Oma E."/>
            <person name="Kutish G.F."/>
            <person name="Rock D.L."/>
        </authorList>
    </citation>
    <scope>NUCLEOTIDE SEQUENCE [LARGE SCALE GENOMIC DNA]</scope>
    <source>
        <strain evidence="1">Tucson</strain>
    </source>
</reference>
<name>Q9YW73_MSEPV</name>
<dbReference type="KEGG" id="vg:1449846"/>
<organism evidence="1 2">
    <name type="scientific">Melanoplus sanguinipes entomopoxvirus</name>
    <name type="common">MsEPV</name>
    <dbReference type="NCBI Taxonomy" id="83191"/>
    <lineage>
        <taxon>Viruses</taxon>
        <taxon>Varidnaviria</taxon>
        <taxon>Bamfordvirae</taxon>
        <taxon>Nucleocytoviricota</taxon>
        <taxon>Pokkesviricetes</taxon>
        <taxon>Chitovirales</taxon>
        <taxon>Poxviridae</taxon>
        <taxon>Entomopoxvirinae</taxon>
        <taxon>Deltaentomopoxvirus</taxon>
        <taxon>Deltaentomopoxvirus msanguinipes</taxon>
    </lineage>
</organism>
<accession>Q9YW73</accession>
<sequence length="437" mass="52582">MYDDFVELMYNEKFSLLTNKMVNDIITDYIFNNMNANFRLLYNLYNVLKNIFYKDKLIVKGGIASQLITQIDNYNIRGDLDISINIEPNKFNKIILDNIKNKNKKTYKITDIFEYINDEKLINDISQIMENYKIEFEQISDNIDFNNMVPISSKYNNNIYIAGAYNKVYNVISNIKYGKFNNNLKFNVNIVDNKFILIRFYYTIKFACNLKKHYDTFVIEKDKYKCKFLFLDISITPLKTNNINNIEINTFLLDNKYNVINDQIQTLFHSFLLKHKIKKRVNRFIILFNKYKNELTQNSNQNRRYIDNKILYSRIKYIFNDENILYNYYFFKDLISNDKLIYLINNISVFELKDVNIINVKPKKYIRKQLRKAIKIIDAIINSNLQAGNNDKEYEYDENILHLIANEFNLSNNECENIKYNKDLYKSYVKLYHNIYI</sequence>
<dbReference type="Proteomes" id="UP000172353">
    <property type="component" value="Segment"/>
</dbReference>
<dbReference type="EMBL" id="AF063866">
    <property type="protein sequence ID" value="AAC97851.1"/>
    <property type="molecule type" value="Genomic_DNA"/>
</dbReference>
<dbReference type="GeneID" id="1449846"/>
<keyword evidence="2" id="KW-1185">Reference proteome</keyword>
<organismHost>
    <name type="scientific">Melanoplus sanguinipes</name>
    <name type="common">Migratory grasshopper</name>
    <dbReference type="NCBI Taxonomy" id="65742"/>
</organismHost>
<evidence type="ECO:0000313" key="2">
    <source>
        <dbReference type="Proteomes" id="UP000172353"/>
    </source>
</evidence>
<proteinExistence type="predicted"/>
<dbReference type="OrthoDB" id="834at10240"/>
<dbReference type="PIR" id="T28180">
    <property type="entry name" value="T28180"/>
</dbReference>
<gene>
    <name evidence="1" type="primary">MSV019</name>
</gene>